<reference evidence="1 2" key="1">
    <citation type="journal article" date="2010" name="Int. J. Syst. Evol. Microbiol.">
        <title>Bacillus horneckiae sp. nov., isolated from a spacecraft-assembly clean room.</title>
        <authorList>
            <person name="Vaishampayan P."/>
            <person name="Probst A."/>
            <person name="Krishnamurthi S."/>
            <person name="Ghosh S."/>
            <person name="Osman S."/>
            <person name="McDowall A."/>
            <person name="Ruckmani A."/>
            <person name="Mayilraj S."/>
            <person name="Venkateswaran K."/>
        </authorList>
    </citation>
    <scope>NUCLEOTIDE SEQUENCE [LARGE SCALE GENOMIC DNA]</scope>
    <source>
        <strain evidence="2">1PO1SC</strain>
    </source>
</reference>
<accession>A0A2N0ZF35</accession>
<dbReference type="SUPFAM" id="SSF53474">
    <property type="entry name" value="alpha/beta-Hydrolases"/>
    <property type="match status" value="1"/>
</dbReference>
<comment type="caution">
    <text evidence="1">The sequence shown here is derived from an EMBL/GenBank/DDBJ whole genome shotgun (WGS) entry which is preliminary data.</text>
</comment>
<dbReference type="Gene3D" id="3.40.50.1820">
    <property type="entry name" value="alpha/beta hydrolase"/>
    <property type="match status" value="1"/>
</dbReference>
<name>A0A2N0ZF35_9BACI</name>
<dbReference type="AlphaFoldDB" id="A0A2N0ZF35"/>
<gene>
    <name evidence="1" type="ORF">CWS20_14850</name>
</gene>
<keyword evidence="1" id="KW-0378">Hydrolase</keyword>
<sequence length="245" mass="28631">MESRNFKLDTEWNIIHYPDKPSGFGILIIGDDRHFVDEKSSFWTQNEGKAAMLTDLKKAGYTIFYSNLYRKNWGSRQAIEMAKSLYAHVIRNEIINEKVHIVAEGMGALVAGRLMQEMGEHIRSSTLINPILSLQSHLEQEKEHKFFYKKLVKELENSHQTERKPVMNEVLKRNEDIIQDINIPTKIIHILSSGRAYKQSNMLKQLSIKWQDKDMPVSISYMLPEKKQSLAKQIIRFLKENEQEL</sequence>
<keyword evidence="2" id="KW-1185">Reference proteome</keyword>
<dbReference type="RefSeq" id="WP_066196223.1">
    <property type="nucleotide sequence ID" value="NZ_JAFDQP010000006.1"/>
</dbReference>
<dbReference type="GO" id="GO:0016787">
    <property type="term" value="F:hydrolase activity"/>
    <property type="evidence" value="ECO:0007669"/>
    <property type="project" value="UniProtKB-KW"/>
</dbReference>
<evidence type="ECO:0000313" key="1">
    <source>
        <dbReference type="EMBL" id="PKG28122.1"/>
    </source>
</evidence>
<proteinExistence type="predicted"/>
<dbReference type="InterPro" id="IPR029058">
    <property type="entry name" value="AB_hydrolase_fold"/>
</dbReference>
<dbReference type="EMBL" id="PISD01000031">
    <property type="protein sequence ID" value="PKG28122.1"/>
    <property type="molecule type" value="Genomic_DNA"/>
</dbReference>
<organism evidence="1 2">
    <name type="scientific">Cytobacillus horneckiae</name>
    <dbReference type="NCBI Taxonomy" id="549687"/>
    <lineage>
        <taxon>Bacteria</taxon>
        <taxon>Bacillati</taxon>
        <taxon>Bacillota</taxon>
        <taxon>Bacilli</taxon>
        <taxon>Bacillales</taxon>
        <taxon>Bacillaceae</taxon>
        <taxon>Cytobacillus</taxon>
    </lineage>
</organism>
<dbReference type="Proteomes" id="UP000233343">
    <property type="component" value="Unassembled WGS sequence"/>
</dbReference>
<evidence type="ECO:0000313" key="2">
    <source>
        <dbReference type="Proteomes" id="UP000233343"/>
    </source>
</evidence>
<protein>
    <submittedName>
        <fullName evidence="1">Hydrolase</fullName>
    </submittedName>
</protein>